<protein>
    <submittedName>
        <fullName evidence="3">Uncharacterized protein</fullName>
    </submittedName>
</protein>
<dbReference type="InterPro" id="IPR047184">
    <property type="entry name" value="KANK1-4"/>
</dbReference>
<dbReference type="GO" id="GO:0030837">
    <property type="term" value="P:negative regulation of actin filament polymerization"/>
    <property type="evidence" value="ECO:0007669"/>
    <property type="project" value="InterPro"/>
</dbReference>
<dbReference type="PANTHER" id="PTHR24168">
    <property type="entry name" value="KN MOTIF AND ANKYRIN REPEAT DOMAIN-CONTAINING"/>
    <property type="match status" value="1"/>
</dbReference>
<dbReference type="Pfam" id="PF12796">
    <property type="entry name" value="Ank_2"/>
    <property type="match status" value="1"/>
</dbReference>
<name>A0A0P4VWA3_SCYOL</name>
<dbReference type="PROSITE" id="PS50088">
    <property type="entry name" value="ANK_REPEAT"/>
    <property type="match status" value="2"/>
</dbReference>
<dbReference type="InterPro" id="IPR002110">
    <property type="entry name" value="Ankyrin_rpt"/>
</dbReference>
<evidence type="ECO:0000256" key="2">
    <source>
        <dbReference type="SAM" id="MobiDB-lite"/>
    </source>
</evidence>
<dbReference type="PROSITE" id="PS50297">
    <property type="entry name" value="ANK_REP_REGION"/>
    <property type="match status" value="2"/>
</dbReference>
<sequence length="152" mass="16062">MLAVSHGRLDMVQMLVAAGAEINIQDDDGSTALMCAAEHGHLAIVKFLLAQPDTDPTLMDNDGSTALTIAVEAGHRDVGVLLYKHLNLSRGSSPYSSVRIKRSRTPNAYRSSVTPPPRSSAPSSPGRSRKSSNPASPGRSRKSSASLSNLIL</sequence>
<feature type="region of interest" description="Disordered" evidence="2">
    <location>
        <begin position="90"/>
        <end position="152"/>
    </location>
</feature>
<dbReference type="EMBL" id="GDRN01109040">
    <property type="protein sequence ID" value="JAI57140.1"/>
    <property type="molecule type" value="Transcribed_RNA"/>
</dbReference>
<dbReference type="InterPro" id="IPR036770">
    <property type="entry name" value="Ankyrin_rpt-contain_sf"/>
</dbReference>
<dbReference type="Gene3D" id="1.25.40.20">
    <property type="entry name" value="Ankyrin repeat-containing domain"/>
    <property type="match status" value="1"/>
</dbReference>
<reference evidence="3" key="1">
    <citation type="submission" date="2015-09" db="EMBL/GenBank/DDBJ databases">
        <title>Scylla olivacea transcriptome.</title>
        <authorList>
            <person name="Ikhwanuddin M."/>
        </authorList>
    </citation>
    <scope>NUCLEOTIDE SEQUENCE</scope>
</reference>
<feature type="repeat" description="ANK" evidence="1">
    <location>
        <begin position="1"/>
        <end position="27"/>
    </location>
</feature>
<dbReference type="SUPFAM" id="SSF48403">
    <property type="entry name" value="Ankyrin repeat"/>
    <property type="match status" value="1"/>
</dbReference>
<dbReference type="SMART" id="SM00248">
    <property type="entry name" value="ANK"/>
    <property type="match status" value="3"/>
</dbReference>
<dbReference type="GO" id="GO:0005856">
    <property type="term" value="C:cytoskeleton"/>
    <property type="evidence" value="ECO:0007669"/>
    <property type="project" value="TreeGrafter"/>
</dbReference>
<dbReference type="PANTHER" id="PTHR24168:SF21">
    <property type="entry name" value="KANK, ISOFORM D"/>
    <property type="match status" value="1"/>
</dbReference>
<dbReference type="AlphaFoldDB" id="A0A0P4VWA3"/>
<evidence type="ECO:0000256" key="1">
    <source>
        <dbReference type="PROSITE-ProRule" id="PRU00023"/>
    </source>
</evidence>
<evidence type="ECO:0000313" key="3">
    <source>
        <dbReference type="EMBL" id="JAI57140.1"/>
    </source>
</evidence>
<dbReference type="GO" id="GO:0005737">
    <property type="term" value="C:cytoplasm"/>
    <property type="evidence" value="ECO:0007669"/>
    <property type="project" value="TreeGrafter"/>
</dbReference>
<feature type="repeat" description="ANK" evidence="1">
    <location>
        <begin position="28"/>
        <end position="49"/>
    </location>
</feature>
<feature type="compositionally biased region" description="Low complexity" evidence="2">
    <location>
        <begin position="120"/>
        <end position="134"/>
    </location>
</feature>
<keyword evidence="1" id="KW-0040">ANK repeat</keyword>
<accession>A0A0P4VWA3</accession>
<feature type="compositionally biased region" description="Polar residues" evidence="2">
    <location>
        <begin position="143"/>
        <end position="152"/>
    </location>
</feature>
<proteinExistence type="predicted"/>
<organism evidence="3">
    <name type="scientific">Scylla olivacea</name>
    <name type="common">Orange mud crab</name>
    <name type="synonym">Cancer olivacea</name>
    <dbReference type="NCBI Taxonomy" id="85551"/>
    <lineage>
        <taxon>Eukaryota</taxon>
        <taxon>Metazoa</taxon>
        <taxon>Ecdysozoa</taxon>
        <taxon>Arthropoda</taxon>
        <taxon>Crustacea</taxon>
        <taxon>Multicrustacea</taxon>
        <taxon>Malacostraca</taxon>
        <taxon>Eumalacostraca</taxon>
        <taxon>Eucarida</taxon>
        <taxon>Decapoda</taxon>
        <taxon>Pleocyemata</taxon>
        <taxon>Brachyura</taxon>
        <taxon>Eubrachyura</taxon>
        <taxon>Portunoidea</taxon>
        <taxon>Portunidae</taxon>
        <taxon>Portuninae</taxon>
        <taxon>Scylla</taxon>
    </lineage>
</organism>